<keyword evidence="1" id="KW-0378">Hydrolase</keyword>
<dbReference type="AlphaFoldDB" id="A0A7Z0AYF6"/>
<dbReference type="EMBL" id="JACCAU010000001">
    <property type="protein sequence ID" value="NYH14494.1"/>
    <property type="molecule type" value="Genomic_DNA"/>
</dbReference>
<dbReference type="InterPro" id="IPR051923">
    <property type="entry name" value="Glycosyl_Hydrolase_39"/>
</dbReference>
<evidence type="ECO:0000256" key="2">
    <source>
        <dbReference type="SAM" id="SignalP"/>
    </source>
</evidence>
<dbReference type="PANTHER" id="PTHR12631">
    <property type="entry name" value="ALPHA-L-IDURONIDASE"/>
    <property type="match status" value="1"/>
</dbReference>
<keyword evidence="2" id="KW-0732">Signal</keyword>
<comment type="caution">
    <text evidence="3">The sequence shown here is derived from an EMBL/GenBank/DDBJ whole genome shotgun (WGS) entry which is preliminary data.</text>
</comment>
<name>A0A7Z0AYF6_9BURK</name>
<organism evidence="3 4">
    <name type="scientific">Paraburkholderia bryophila</name>
    <dbReference type="NCBI Taxonomy" id="420952"/>
    <lineage>
        <taxon>Bacteria</taxon>
        <taxon>Pseudomonadati</taxon>
        <taxon>Pseudomonadota</taxon>
        <taxon>Betaproteobacteria</taxon>
        <taxon>Burkholderiales</taxon>
        <taxon>Burkholderiaceae</taxon>
        <taxon>Paraburkholderia</taxon>
    </lineage>
</organism>
<dbReference type="RefSeq" id="WP_179709843.1">
    <property type="nucleotide sequence ID" value="NZ_JACCAU010000001.1"/>
</dbReference>
<feature type="signal peptide" evidence="2">
    <location>
        <begin position="1"/>
        <end position="20"/>
    </location>
</feature>
<dbReference type="InterPro" id="IPR017853">
    <property type="entry name" value="GH"/>
</dbReference>
<dbReference type="PANTHER" id="PTHR12631:SF10">
    <property type="entry name" value="BETA-XYLOSIDASE-LIKE PROTEIN-RELATED"/>
    <property type="match status" value="1"/>
</dbReference>
<dbReference type="SUPFAM" id="SSF51445">
    <property type="entry name" value="(Trans)glycosidases"/>
    <property type="match status" value="1"/>
</dbReference>
<dbReference type="InterPro" id="IPR000490">
    <property type="entry name" value="Glyco_hydro_17"/>
</dbReference>
<feature type="chain" id="PRO_5030948048" description="Glycosyl hydrolase family 39" evidence="2">
    <location>
        <begin position="21"/>
        <end position="547"/>
    </location>
</feature>
<dbReference type="GO" id="GO:0004553">
    <property type="term" value="F:hydrolase activity, hydrolyzing O-glycosyl compounds"/>
    <property type="evidence" value="ECO:0007669"/>
    <property type="project" value="InterPro"/>
</dbReference>
<evidence type="ECO:0000313" key="4">
    <source>
        <dbReference type="Proteomes" id="UP000572540"/>
    </source>
</evidence>
<accession>A0A7Z0AYF6</accession>
<dbReference type="GO" id="GO:0005975">
    <property type="term" value="P:carbohydrate metabolic process"/>
    <property type="evidence" value="ECO:0007669"/>
    <property type="project" value="InterPro"/>
</dbReference>
<evidence type="ECO:0000313" key="3">
    <source>
        <dbReference type="EMBL" id="NYH14494.1"/>
    </source>
</evidence>
<dbReference type="Gene3D" id="3.20.20.80">
    <property type="entry name" value="Glycosidases"/>
    <property type="match status" value="1"/>
</dbReference>
<reference evidence="3 4" key="1">
    <citation type="submission" date="2020-07" db="EMBL/GenBank/DDBJ databases">
        <title>Exploring microbial biodiversity for novel pathways involved in the catabolism of aromatic compounds derived from lignin.</title>
        <authorList>
            <person name="Elkins J."/>
        </authorList>
    </citation>
    <scope>NUCLEOTIDE SEQUENCE [LARGE SCALE GENOMIC DNA]</scope>
    <source>
        <strain evidence="3 4">H2C3B</strain>
    </source>
</reference>
<sequence>MRQGAAWATAVCAAFSIVLANTRSEAEPAATLTFTNAPGSLIMEHPGPATLNFKIHMRPDAGVATVTVALWGRDHDGAPLRTPVATYSAIAQPELRMRVNLPHPGWFAAEARLTRRGVTLAERSIGVASVAPVAPSALPDAGVVTHFGQNLGDPEILMPLMRRAGLSWFRDEISWDKIEREPGNFVFPETYDRYVETAARFGLKPLIVLDYGNAVAYPGMFSGPQGFPQTVEERALFARYAAKVAKQYAKTVKHWEVWNEPSIGPISIENYAALLTSVSAAVKRQDPAAQVLACGGGGAGGGPGGDCLAALLKQVPHGVFDGVSIHPYMTPFDPDTGYPTTSGAWVPAVNIPTVWPHLRGMVARQSLANSPPVSVWVTEIGWPSSAPSTRMTDATQAAFLLRSWLLSRRYQAVAVMFWYDFVDDGTNPADAEKNFGLLSANLAPKPSYVAVSVLARTLGARKWTRTLAEDGRTKVYQYGGGSDVVVVGWRAGAGAAAGRIAVPPGKYWLRDWQGITRAIVVPPGGYAWVLGPMPQYLIAADGSAAAP</sequence>
<evidence type="ECO:0008006" key="5">
    <source>
        <dbReference type="Google" id="ProtNLM"/>
    </source>
</evidence>
<proteinExistence type="predicted"/>
<gene>
    <name evidence="3" type="ORF">GGD41_001722</name>
</gene>
<evidence type="ECO:0000256" key="1">
    <source>
        <dbReference type="ARBA" id="ARBA00022801"/>
    </source>
</evidence>
<dbReference type="Proteomes" id="UP000572540">
    <property type="component" value="Unassembled WGS sequence"/>
</dbReference>
<dbReference type="PROSITE" id="PS00587">
    <property type="entry name" value="GLYCOSYL_HYDROL_F17"/>
    <property type="match status" value="1"/>
</dbReference>
<protein>
    <recommendedName>
        <fullName evidence="5">Glycosyl hydrolase family 39</fullName>
    </recommendedName>
</protein>